<dbReference type="GO" id="GO:0003676">
    <property type="term" value="F:nucleic acid binding"/>
    <property type="evidence" value="ECO:0007669"/>
    <property type="project" value="InterPro"/>
</dbReference>
<keyword evidence="2 8" id="KW-0540">Nuclease</keyword>
<dbReference type="SUPFAM" id="SSF54076">
    <property type="entry name" value="RNase A-like"/>
    <property type="match status" value="1"/>
</dbReference>
<dbReference type="CDD" id="cd06265">
    <property type="entry name" value="RNase_A_canonical"/>
    <property type="match status" value="1"/>
</dbReference>
<dbReference type="PANTHER" id="PTHR11437:SF3">
    <property type="entry name" value="EOSINOPHIL CATIONIC PROTEIN"/>
    <property type="match status" value="1"/>
</dbReference>
<evidence type="ECO:0000259" key="9">
    <source>
        <dbReference type="SMART" id="SM00092"/>
    </source>
</evidence>
<dbReference type="GO" id="GO:0002227">
    <property type="term" value="P:innate immune response in mucosa"/>
    <property type="evidence" value="ECO:0007669"/>
    <property type="project" value="TreeGrafter"/>
</dbReference>
<dbReference type="KEGG" id="mcal:110288236"/>
<feature type="signal peptide" evidence="8">
    <location>
        <begin position="1"/>
        <end position="27"/>
    </location>
</feature>
<evidence type="ECO:0000256" key="6">
    <source>
        <dbReference type="ARBA" id="ARBA00023157"/>
    </source>
</evidence>
<evidence type="ECO:0000313" key="10">
    <source>
        <dbReference type="Proteomes" id="UP000515126"/>
    </source>
</evidence>
<reference evidence="11" key="1">
    <citation type="submission" date="2025-08" db="UniProtKB">
        <authorList>
            <consortium name="RefSeq"/>
        </authorList>
    </citation>
    <scope>IDENTIFICATION</scope>
</reference>
<evidence type="ECO:0000256" key="5">
    <source>
        <dbReference type="ARBA" id="ARBA00022801"/>
    </source>
</evidence>
<keyword evidence="3 8" id="KW-0732">Signal</keyword>
<keyword evidence="6" id="KW-1015">Disulfide bond</keyword>
<name>A0A6P5P7Z5_MUSCR</name>
<keyword evidence="5 8" id="KW-0378">Hydrolase</keyword>
<keyword evidence="10" id="KW-1185">Reference proteome</keyword>
<dbReference type="InterPro" id="IPR023411">
    <property type="entry name" value="RNaseA_AS"/>
</dbReference>
<dbReference type="InterPro" id="IPR001427">
    <property type="entry name" value="RNaseA"/>
</dbReference>
<organism evidence="10 11">
    <name type="scientific">Mus caroli</name>
    <name type="common">Ryukyu mouse</name>
    <name type="synonym">Ricefield mouse</name>
    <dbReference type="NCBI Taxonomy" id="10089"/>
    <lineage>
        <taxon>Eukaryota</taxon>
        <taxon>Metazoa</taxon>
        <taxon>Chordata</taxon>
        <taxon>Craniata</taxon>
        <taxon>Vertebrata</taxon>
        <taxon>Euteleostomi</taxon>
        <taxon>Mammalia</taxon>
        <taxon>Eutheria</taxon>
        <taxon>Euarchontoglires</taxon>
        <taxon>Glires</taxon>
        <taxon>Rodentia</taxon>
        <taxon>Myomorpha</taxon>
        <taxon>Muroidea</taxon>
        <taxon>Muridae</taxon>
        <taxon>Murinae</taxon>
        <taxon>Mus</taxon>
        <taxon>Mus</taxon>
    </lineage>
</organism>
<evidence type="ECO:0000256" key="1">
    <source>
        <dbReference type="ARBA" id="ARBA00005600"/>
    </source>
</evidence>
<dbReference type="GO" id="GO:0016787">
    <property type="term" value="F:hydrolase activity"/>
    <property type="evidence" value="ECO:0007669"/>
    <property type="project" value="UniProtKB-KW"/>
</dbReference>
<keyword evidence="4 8" id="KW-0255">Endonuclease</keyword>
<keyword evidence="7" id="KW-0325">Glycoprotein</keyword>
<dbReference type="Pfam" id="PF00074">
    <property type="entry name" value="RnaseA"/>
    <property type="match status" value="1"/>
</dbReference>
<evidence type="ECO:0000256" key="3">
    <source>
        <dbReference type="ARBA" id="ARBA00022729"/>
    </source>
</evidence>
<proteinExistence type="inferred from homology"/>
<sequence>MGLKRLESRLCLLLLLGLVLMLASCQGQTPSQWFDIQHIYNRAYHRCDDAMRAVNSYTGVCKNLNTFLHTTFADVVGVCRNPRKICKDGISRNCHDSSNRVQVTICILTTPASHYSNCRYQTRRSVKYYTVACSPRTPQDSPRYPVIPVHLDGIF</sequence>
<feature type="domain" description="Ribonuclease A-domain" evidence="9">
    <location>
        <begin position="27"/>
        <end position="155"/>
    </location>
</feature>
<evidence type="ECO:0000256" key="4">
    <source>
        <dbReference type="ARBA" id="ARBA00022759"/>
    </source>
</evidence>
<dbReference type="AlphaFoldDB" id="A0A6P5P7Z5"/>
<evidence type="ECO:0000256" key="7">
    <source>
        <dbReference type="ARBA" id="ARBA00023180"/>
    </source>
</evidence>
<accession>A0A6P5P7Z5</accession>
<dbReference type="GO" id="GO:0004540">
    <property type="term" value="F:RNA nuclease activity"/>
    <property type="evidence" value="ECO:0007669"/>
    <property type="project" value="TreeGrafter"/>
</dbReference>
<dbReference type="PROSITE" id="PS51257">
    <property type="entry name" value="PROKAR_LIPOPROTEIN"/>
    <property type="match status" value="1"/>
</dbReference>
<dbReference type="Gene3D" id="3.10.130.10">
    <property type="entry name" value="Ribonuclease A-like domain"/>
    <property type="match status" value="1"/>
</dbReference>
<dbReference type="GO" id="GO:0004519">
    <property type="term" value="F:endonuclease activity"/>
    <property type="evidence" value="ECO:0007669"/>
    <property type="project" value="UniProtKB-KW"/>
</dbReference>
<dbReference type="GO" id="GO:0050830">
    <property type="term" value="P:defense response to Gram-positive bacterium"/>
    <property type="evidence" value="ECO:0007669"/>
    <property type="project" value="TreeGrafter"/>
</dbReference>
<dbReference type="PROSITE" id="PS00127">
    <property type="entry name" value="RNASE_PANCREATIC"/>
    <property type="match status" value="1"/>
</dbReference>
<comment type="similarity">
    <text evidence="1 8">Belongs to the pancreatic ribonuclease family.</text>
</comment>
<evidence type="ECO:0000256" key="2">
    <source>
        <dbReference type="ARBA" id="ARBA00022722"/>
    </source>
</evidence>
<dbReference type="FunFam" id="3.10.130.10:FF:000001">
    <property type="entry name" value="Ribonuclease pancreatic"/>
    <property type="match status" value="1"/>
</dbReference>
<evidence type="ECO:0000313" key="11">
    <source>
        <dbReference type="RefSeq" id="XP_021010298.1"/>
    </source>
</evidence>
<evidence type="ECO:0000256" key="8">
    <source>
        <dbReference type="RuleBase" id="RU000651"/>
    </source>
</evidence>
<gene>
    <name evidence="11" type="primary">LOC110288236</name>
</gene>
<dbReference type="PANTHER" id="PTHR11437">
    <property type="entry name" value="RIBONUCLEASE"/>
    <property type="match status" value="1"/>
</dbReference>
<feature type="chain" id="PRO_5028524463" evidence="8">
    <location>
        <begin position="28"/>
        <end position="155"/>
    </location>
</feature>
<dbReference type="RefSeq" id="XP_021010298.1">
    <property type="nucleotide sequence ID" value="XM_021154639.1"/>
</dbReference>
<dbReference type="Proteomes" id="UP000515126">
    <property type="component" value="Unplaced"/>
</dbReference>
<dbReference type="SMART" id="SM00092">
    <property type="entry name" value="RNAse_Pc"/>
    <property type="match status" value="1"/>
</dbReference>
<dbReference type="InterPro" id="IPR023412">
    <property type="entry name" value="RNaseA_domain"/>
</dbReference>
<dbReference type="PRINTS" id="PR00794">
    <property type="entry name" value="RIBONUCLEASE"/>
</dbReference>
<protein>
    <submittedName>
        <fullName evidence="11">Ribonuclease 2B-like</fullName>
    </submittedName>
</protein>
<dbReference type="GO" id="GO:0006935">
    <property type="term" value="P:chemotaxis"/>
    <property type="evidence" value="ECO:0007669"/>
    <property type="project" value="TreeGrafter"/>
</dbReference>
<dbReference type="GO" id="GO:0005615">
    <property type="term" value="C:extracellular space"/>
    <property type="evidence" value="ECO:0007669"/>
    <property type="project" value="TreeGrafter"/>
</dbReference>
<dbReference type="GeneID" id="110288236"/>
<dbReference type="InterPro" id="IPR036816">
    <property type="entry name" value="RNaseA-like_dom_sf"/>
</dbReference>